<feature type="region of interest" description="Disordered" evidence="1">
    <location>
        <begin position="1"/>
        <end position="34"/>
    </location>
</feature>
<reference evidence="3" key="1">
    <citation type="submission" date="2016-10" db="EMBL/GenBank/DDBJ databases">
        <authorList>
            <person name="Varghese N."/>
            <person name="Submissions S."/>
        </authorList>
    </citation>
    <scope>NUCLEOTIDE SEQUENCE [LARGE SCALE GENOMIC DNA]</scope>
    <source>
        <strain evidence="3">DUS833</strain>
    </source>
</reference>
<keyword evidence="3" id="KW-1185">Reference proteome</keyword>
<dbReference type="AlphaFoldDB" id="A0A1H1K034"/>
<dbReference type="Proteomes" id="UP000199365">
    <property type="component" value="Unassembled WGS sequence"/>
</dbReference>
<evidence type="ECO:0000256" key="1">
    <source>
        <dbReference type="SAM" id="MobiDB-lite"/>
    </source>
</evidence>
<sequence>MSRRPRNAVNHVSSSHEEEHEAREQEHNAQTPAPRLWMSAGELASRWTVLRPWAWSAGVGPFWRDCAQ</sequence>
<protein>
    <submittedName>
        <fullName evidence="2">Uncharacterized protein</fullName>
    </submittedName>
</protein>
<evidence type="ECO:0000313" key="2">
    <source>
        <dbReference type="EMBL" id="SDR55574.1"/>
    </source>
</evidence>
<organism evidence="2 3">
    <name type="scientific">Paraburkholderia tuberum</name>
    <dbReference type="NCBI Taxonomy" id="157910"/>
    <lineage>
        <taxon>Bacteria</taxon>
        <taxon>Pseudomonadati</taxon>
        <taxon>Pseudomonadota</taxon>
        <taxon>Betaproteobacteria</taxon>
        <taxon>Burkholderiales</taxon>
        <taxon>Burkholderiaceae</taxon>
        <taxon>Paraburkholderia</taxon>
    </lineage>
</organism>
<dbReference type="EMBL" id="FNKX01000002">
    <property type="protein sequence ID" value="SDR55574.1"/>
    <property type="molecule type" value="Genomic_DNA"/>
</dbReference>
<gene>
    <name evidence="2" type="ORF">SAMN05445850_6110</name>
</gene>
<name>A0A1H1K034_9BURK</name>
<proteinExistence type="predicted"/>
<dbReference type="STRING" id="157910.SAMN05445850_6110"/>
<feature type="compositionally biased region" description="Basic and acidic residues" evidence="1">
    <location>
        <begin position="14"/>
        <end position="27"/>
    </location>
</feature>
<accession>A0A1H1K034</accession>
<evidence type="ECO:0000313" key="3">
    <source>
        <dbReference type="Proteomes" id="UP000199365"/>
    </source>
</evidence>